<evidence type="ECO:0000313" key="1">
    <source>
        <dbReference type="EMBL" id="CAD8189205.1"/>
    </source>
</evidence>
<name>A0A8S1WKI6_PAROT</name>
<dbReference type="EMBL" id="CAJJDP010000093">
    <property type="protein sequence ID" value="CAD8189205.1"/>
    <property type="molecule type" value="Genomic_DNA"/>
</dbReference>
<accession>A0A8S1WKI6</accession>
<reference evidence="1" key="1">
    <citation type="submission" date="2021-01" db="EMBL/GenBank/DDBJ databases">
        <authorList>
            <consortium name="Genoscope - CEA"/>
            <person name="William W."/>
        </authorList>
    </citation>
    <scope>NUCLEOTIDE SEQUENCE</scope>
</reference>
<dbReference type="Proteomes" id="UP000683925">
    <property type="component" value="Unassembled WGS sequence"/>
</dbReference>
<gene>
    <name evidence="1" type="ORF">POCTA_138.1.T0940157</name>
</gene>
<proteinExistence type="predicted"/>
<keyword evidence="2" id="KW-1185">Reference proteome</keyword>
<evidence type="ECO:0000313" key="2">
    <source>
        <dbReference type="Proteomes" id="UP000683925"/>
    </source>
</evidence>
<comment type="caution">
    <text evidence="1">The sequence shown here is derived from an EMBL/GenBank/DDBJ whole genome shotgun (WGS) entry which is preliminary data.</text>
</comment>
<dbReference type="OrthoDB" id="310342at2759"/>
<sequence>MSELENIKLNCDSKGIKKKILQDKFRKKVQFLQLVLCQNQTIKTAAAQSQIKFATAKVVLKKFRHYGFLKNSDKDYEKQIDLLRQIACIKSEIKQEKIQKRDQEFQVLSQKIRTIQPQSVNKVVGGEMNIQSQLRIFQEELQNLQITQLQLVKSVLLEQIKLMENHAIFMNRNSNPFIFQY</sequence>
<dbReference type="OMA" id="LMENHAI"/>
<organism evidence="1 2">
    <name type="scientific">Paramecium octaurelia</name>
    <dbReference type="NCBI Taxonomy" id="43137"/>
    <lineage>
        <taxon>Eukaryota</taxon>
        <taxon>Sar</taxon>
        <taxon>Alveolata</taxon>
        <taxon>Ciliophora</taxon>
        <taxon>Intramacronucleata</taxon>
        <taxon>Oligohymenophorea</taxon>
        <taxon>Peniculida</taxon>
        <taxon>Parameciidae</taxon>
        <taxon>Paramecium</taxon>
    </lineage>
</organism>
<dbReference type="AlphaFoldDB" id="A0A8S1WKI6"/>
<protein>
    <submittedName>
        <fullName evidence="1">Uncharacterized protein</fullName>
    </submittedName>
</protein>